<evidence type="ECO:0000256" key="2">
    <source>
        <dbReference type="ARBA" id="ARBA00022448"/>
    </source>
</evidence>
<sequence length="112" mass="11916">MANQDKPLSQGSTGAADPDLPGPHQIRAQGRLSAVFEAQGSQSLLQAALAQGVALPSSCRNGTCRACICRLTAGRIAYRIEWPGLSREEKAEGWILPCVAEARSDLSLVWPD</sequence>
<dbReference type="RefSeq" id="WP_184299087.1">
    <property type="nucleotide sequence ID" value="NZ_JACHLP010000004.1"/>
</dbReference>
<keyword evidence="5" id="KW-0249">Electron transport</keyword>
<dbReference type="AlphaFoldDB" id="A0A840LE88"/>
<dbReference type="Gene3D" id="3.10.20.30">
    <property type="match status" value="1"/>
</dbReference>
<evidence type="ECO:0000313" key="11">
    <source>
        <dbReference type="EMBL" id="MBB4843627.1"/>
    </source>
</evidence>
<evidence type="ECO:0000256" key="5">
    <source>
        <dbReference type="ARBA" id="ARBA00022982"/>
    </source>
</evidence>
<comment type="similarity">
    <text evidence="1">Belongs to the 2Fe2S plant-type ferredoxin family.</text>
</comment>
<keyword evidence="3" id="KW-0001">2Fe-2S</keyword>
<dbReference type="GO" id="GO:0051537">
    <property type="term" value="F:2 iron, 2 sulfur cluster binding"/>
    <property type="evidence" value="ECO:0007669"/>
    <property type="project" value="UniProtKB-KW"/>
</dbReference>
<reference evidence="11 12" key="1">
    <citation type="submission" date="2020-08" db="EMBL/GenBank/DDBJ databases">
        <title>Functional genomics of gut bacteria from endangered species of beetles.</title>
        <authorList>
            <person name="Carlos-Shanley C."/>
        </authorList>
    </citation>
    <scope>NUCLEOTIDE SEQUENCE [LARGE SCALE GENOMIC DNA]</scope>
    <source>
        <strain evidence="11 12">S00239</strain>
    </source>
</reference>
<dbReference type="InterPro" id="IPR001041">
    <property type="entry name" value="2Fe-2S_ferredoxin-type"/>
</dbReference>
<dbReference type="PROSITE" id="PS51085">
    <property type="entry name" value="2FE2S_FER_2"/>
    <property type="match status" value="1"/>
</dbReference>
<dbReference type="InterPro" id="IPR012675">
    <property type="entry name" value="Beta-grasp_dom_sf"/>
</dbReference>
<dbReference type="Pfam" id="PF00111">
    <property type="entry name" value="Fer2"/>
    <property type="match status" value="1"/>
</dbReference>
<evidence type="ECO:0000256" key="7">
    <source>
        <dbReference type="ARBA" id="ARBA00023014"/>
    </source>
</evidence>
<evidence type="ECO:0000256" key="3">
    <source>
        <dbReference type="ARBA" id="ARBA00022714"/>
    </source>
</evidence>
<comment type="cofactor">
    <cofactor evidence="8">
        <name>[2Fe-2S] cluster</name>
        <dbReference type="ChEBI" id="CHEBI:190135"/>
    </cofactor>
</comment>
<evidence type="ECO:0000256" key="6">
    <source>
        <dbReference type="ARBA" id="ARBA00023004"/>
    </source>
</evidence>
<evidence type="ECO:0000256" key="8">
    <source>
        <dbReference type="ARBA" id="ARBA00034078"/>
    </source>
</evidence>
<dbReference type="PANTHER" id="PTHR43112:SF3">
    <property type="entry name" value="FERREDOXIN-2, CHLOROPLASTIC"/>
    <property type="match status" value="1"/>
</dbReference>
<evidence type="ECO:0000256" key="9">
    <source>
        <dbReference type="SAM" id="MobiDB-lite"/>
    </source>
</evidence>
<dbReference type="GO" id="GO:0046872">
    <property type="term" value="F:metal ion binding"/>
    <property type="evidence" value="ECO:0007669"/>
    <property type="project" value="UniProtKB-KW"/>
</dbReference>
<gene>
    <name evidence="11" type="ORF">HNP55_002150</name>
</gene>
<keyword evidence="6" id="KW-0408">Iron</keyword>
<evidence type="ECO:0000259" key="10">
    <source>
        <dbReference type="PROSITE" id="PS51085"/>
    </source>
</evidence>
<keyword evidence="7" id="KW-0411">Iron-sulfur</keyword>
<dbReference type="SUPFAM" id="SSF54292">
    <property type="entry name" value="2Fe-2S ferredoxin-like"/>
    <property type="match status" value="1"/>
</dbReference>
<protein>
    <submittedName>
        <fullName evidence="11">Ferredoxin</fullName>
    </submittedName>
</protein>
<proteinExistence type="inferred from homology"/>
<feature type="compositionally biased region" description="Polar residues" evidence="9">
    <location>
        <begin position="1"/>
        <end position="13"/>
    </location>
</feature>
<keyword evidence="4" id="KW-0479">Metal-binding</keyword>
<organism evidence="11 12">
    <name type="scientific">Roseateles oligotrophus</name>
    <dbReference type="NCBI Taxonomy" id="1769250"/>
    <lineage>
        <taxon>Bacteria</taxon>
        <taxon>Pseudomonadati</taxon>
        <taxon>Pseudomonadota</taxon>
        <taxon>Betaproteobacteria</taxon>
        <taxon>Burkholderiales</taxon>
        <taxon>Sphaerotilaceae</taxon>
        <taxon>Roseateles</taxon>
    </lineage>
</organism>
<evidence type="ECO:0000256" key="4">
    <source>
        <dbReference type="ARBA" id="ARBA00022723"/>
    </source>
</evidence>
<dbReference type="Proteomes" id="UP000562027">
    <property type="component" value="Unassembled WGS sequence"/>
</dbReference>
<keyword evidence="2" id="KW-0813">Transport</keyword>
<feature type="region of interest" description="Disordered" evidence="9">
    <location>
        <begin position="1"/>
        <end position="25"/>
    </location>
</feature>
<evidence type="ECO:0000313" key="12">
    <source>
        <dbReference type="Proteomes" id="UP000562027"/>
    </source>
</evidence>
<dbReference type="PANTHER" id="PTHR43112">
    <property type="entry name" value="FERREDOXIN"/>
    <property type="match status" value="1"/>
</dbReference>
<dbReference type="EMBL" id="JACHLP010000004">
    <property type="protein sequence ID" value="MBB4843627.1"/>
    <property type="molecule type" value="Genomic_DNA"/>
</dbReference>
<name>A0A840LE88_9BURK</name>
<comment type="caution">
    <text evidence="11">The sequence shown here is derived from an EMBL/GenBank/DDBJ whole genome shotgun (WGS) entry which is preliminary data.</text>
</comment>
<dbReference type="InterPro" id="IPR036010">
    <property type="entry name" value="2Fe-2S_ferredoxin-like_sf"/>
</dbReference>
<dbReference type="CDD" id="cd00207">
    <property type="entry name" value="fer2"/>
    <property type="match status" value="1"/>
</dbReference>
<accession>A0A840LE88</accession>
<keyword evidence="12" id="KW-1185">Reference proteome</keyword>
<feature type="domain" description="2Fe-2S ferredoxin-type" evidence="10">
    <location>
        <begin position="24"/>
        <end position="112"/>
    </location>
</feature>
<evidence type="ECO:0000256" key="1">
    <source>
        <dbReference type="ARBA" id="ARBA00007874"/>
    </source>
</evidence>